<evidence type="ECO:0000313" key="3">
    <source>
        <dbReference type="EMBL" id="KAH7014225.1"/>
    </source>
</evidence>
<name>A0A9P8XRM5_9PEZI</name>
<proteinExistence type="predicted"/>
<organism evidence="3 4">
    <name type="scientific">Microdochium trichocladiopsis</name>
    <dbReference type="NCBI Taxonomy" id="1682393"/>
    <lineage>
        <taxon>Eukaryota</taxon>
        <taxon>Fungi</taxon>
        <taxon>Dikarya</taxon>
        <taxon>Ascomycota</taxon>
        <taxon>Pezizomycotina</taxon>
        <taxon>Sordariomycetes</taxon>
        <taxon>Xylariomycetidae</taxon>
        <taxon>Xylariales</taxon>
        <taxon>Microdochiaceae</taxon>
        <taxon>Microdochium</taxon>
    </lineage>
</organism>
<dbReference type="AlphaFoldDB" id="A0A9P8XRM5"/>
<dbReference type="GeneID" id="70189282"/>
<dbReference type="Pfam" id="PF11951">
    <property type="entry name" value="Fungal_trans_2"/>
    <property type="match status" value="1"/>
</dbReference>
<feature type="region of interest" description="Disordered" evidence="2">
    <location>
        <begin position="326"/>
        <end position="358"/>
    </location>
</feature>
<feature type="region of interest" description="Disordered" evidence="2">
    <location>
        <begin position="225"/>
        <end position="247"/>
    </location>
</feature>
<protein>
    <submittedName>
        <fullName evidence="3">Uncharacterized protein</fullName>
    </submittedName>
</protein>
<dbReference type="InterPro" id="IPR053175">
    <property type="entry name" value="DHMBA_Reg_Transcription_Factor"/>
</dbReference>
<dbReference type="InterPro" id="IPR021858">
    <property type="entry name" value="Fun_TF"/>
</dbReference>
<evidence type="ECO:0000313" key="4">
    <source>
        <dbReference type="Proteomes" id="UP000756346"/>
    </source>
</evidence>
<keyword evidence="1" id="KW-0539">Nucleus</keyword>
<comment type="caution">
    <text evidence="3">The sequence shown here is derived from an EMBL/GenBank/DDBJ whole genome shotgun (WGS) entry which is preliminary data.</text>
</comment>
<feature type="region of interest" description="Disordered" evidence="2">
    <location>
        <begin position="446"/>
        <end position="471"/>
    </location>
</feature>
<accession>A0A9P8XRM5</accession>
<keyword evidence="4" id="KW-1185">Reference proteome</keyword>
<gene>
    <name evidence="3" type="ORF">B0I36DRAFT_369204</name>
</gene>
<dbReference type="PANTHER" id="PTHR38791">
    <property type="entry name" value="ZN(II)2CYS6 TRANSCRIPTION FACTOR (EUROFUNG)-RELATED-RELATED"/>
    <property type="match status" value="1"/>
</dbReference>
<evidence type="ECO:0000256" key="1">
    <source>
        <dbReference type="ARBA" id="ARBA00023242"/>
    </source>
</evidence>
<dbReference type="OrthoDB" id="4491390at2759"/>
<dbReference type="Proteomes" id="UP000756346">
    <property type="component" value="Unassembled WGS sequence"/>
</dbReference>
<feature type="compositionally biased region" description="Gly residues" evidence="2">
    <location>
        <begin position="457"/>
        <end position="468"/>
    </location>
</feature>
<dbReference type="EMBL" id="JAGTJQ010000013">
    <property type="protein sequence ID" value="KAH7014225.1"/>
    <property type="molecule type" value="Genomic_DNA"/>
</dbReference>
<dbReference type="RefSeq" id="XP_046005192.1">
    <property type="nucleotide sequence ID" value="XM_046159736.1"/>
</dbReference>
<evidence type="ECO:0000256" key="2">
    <source>
        <dbReference type="SAM" id="MobiDB-lite"/>
    </source>
</evidence>
<reference evidence="3" key="1">
    <citation type="journal article" date="2021" name="Nat. Commun.">
        <title>Genetic determinants of endophytism in the Arabidopsis root mycobiome.</title>
        <authorList>
            <person name="Mesny F."/>
            <person name="Miyauchi S."/>
            <person name="Thiergart T."/>
            <person name="Pickel B."/>
            <person name="Atanasova L."/>
            <person name="Karlsson M."/>
            <person name="Huettel B."/>
            <person name="Barry K.W."/>
            <person name="Haridas S."/>
            <person name="Chen C."/>
            <person name="Bauer D."/>
            <person name="Andreopoulos W."/>
            <person name="Pangilinan J."/>
            <person name="LaButti K."/>
            <person name="Riley R."/>
            <person name="Lipzen A."/>
            <person name="Clum A."/>
            <person name="Drula E."/>
            <person name="Henrissat B."/>
            <person name="Kohler A."/>
            <person name="Grigoriev I.V."/>
            <person name="Martin F.M."/>
            <person name="Hacquard S."/>
        </authorList>
    </citation>
    <scope>NUCLEOTIDE SEQUENCE</scope>
    <source>
        <strain evidence="3">MPI-CAGE-CH-0230</strain>
    </source>
</reference>
<sequence length="545" mass="58268">MAPRLPYSTGCHSCRRMKVKVIFRSMNASAASKAAGGASSGSSSSNHTGRFPLADLVPSPAAPPATPWEVNAAAFFLKSYIQKPKHGFPGYMSFLPGLLADNFPLPAHHHLHEAVLAAGCASLANVTGLSHLGVAAHRHYGRSLQLLTSALRDPGQACSDVTLSAIVVLQKYEVIAGLREPQDPHGQGLTELVRLRGPDKFRSANSQQLLSLIARRQQLQDLEDQEQDETLGSHFYGPQHDSSSDIVSTAGSGDLWRLLDTASRAGAHLRTALAASAAGARVTGSSTSWPGSELQDAMDQVYSAHLRLCEWRDRLAPPLRYRVYRVRSSPNPRPGPRRTSAGVCSRSKNDDGDTDEGDDLDAVFPRQYYLFHSVQHGAMWLGYWCAQVHLLHIYHVALHRLAPPAMLGVSPSEGVVAHRELVGRRLRATVDDICASVPYMMNEIDGRGSPITPPNPGGGGGGGEGGRQAGESNAMTTSLGAFFLLRGLYVVISSLGGNLAASRRAYVLATLSRIGHVKGIKLALGARDAYIREHGDGASPATVQG</sequence>